<reference evidence="2" key="1">
    <citation type="journal article" date="2010" name="J. Biol. Chem.">
        <title>A eukaryotic (insect) tricistronic mRNA encodes three proteins selected by context-dependent scanning.</title>
        <authorList>
            <person name="Kanamori Y."/>
            <person name="Hayakawa Y."/>
            <person name="Matsumoto H."/>
            <person name="Yasukochi Y."/>
            <person name="Shimura S."/>
            <person name="Nakahara Y."/>
            <person name="Kiuchi M."/>
            <person name="Kamimura M."/>
        </authorList>
    </citation>
    <scope>NUCLEOTIDE SEQUENCE</scope>
    <source>
        <tissue evidence="2">Head</tissue>
    </source>
</reference>
<protein>
    <submittedName>
        <fullName evidence="2">Insect cytokine uENF2</fullName>
    </submittedName>
</protein>
<feature type="signal peptide" evidence="1">
    <location>
        <begin position="1"/>
        <end position="23"/>
    </location>
</feature>
<proteinExistence type="evidence at transcript level"/>
<organism evidence="2">
    <name type="scientific">Samia pryeri</name>
    <dbReference type="NCBI Taxonomy" id="3116429"/>
    <lineage>
        <taxon>Eukaryota</taxon>
        <taxon>Metazoa</taxon>
        <taxon>Ecdysozoa</taxon>
        <taxon>Arthropoda</taxon>
        <taxon>Hexapoda</taxon>
        <taxon>Insecta</taxon>
        <taxon>Pterygota</taxon>
        <taxon>Neoptera</taxon>
        <taxon>Endopterygota</taxon>
        <taxon>Lepidoptera</taxon>
        <taxon>Glossata</taxon>
        <taxon>Ditrysia</taxon>
        <taxon>Bombycoidea</taxon>
        <taxon>Saturniidae</taxon>
        <taxon>Saturniinae</taxon>
        <taxon>Attacini</taxon>
        <taxon>Samia</taxon>
    </lineage>
</organism>
<accession>E1CEG1</accession>
<evidence type="ECO:0000313" key="2">
    <source>
        <dbReference type="EMBL" id="BAJ21202.1"/>
    </source>
</evidence>
<name>E1CEG1_9NEOP</name>
<evidence type="ECO:0000256" key="1">
    <source>
        <dbReference type="SAM" id="SignalP"/>
    </source>
</evidence>
<dbReference type="EMBL" id="AB511033">
    <property type="protein sequence ID" value="BAJ21202.1"/>
    <property type="molecule type" value="mRNA"/>
</dbReference>
<dbReference type="AlphaFoldDB" id="E1CEG1"/>
<keyword evidence="1" id="KW-0732">Signal</keyword>
<sequence length="74" mass="8351">MDAKFVLFSIVVMLWCMLFQAEAGVAFNFHDKISMSITTTTESNLLSGQVIRVPELECPLGQRRDSLGNCRNRL</sequence>
<feature type="chain" id="PRO_5003144661" evidence="1">
    <location>
        <begin position="24"/>
        <end position="74"/>
    </location>
</feature>
<gene>
    <name evidence="2" type="primary">uENF2</name>
</gene>